<dbReference type="Proteomes" id="UP000279859">
    <property type="component" value="Unassembled WGS sequence"/>
</dbReference>
<evidence type="ECO:0000313" key="2">
    <source>
        <dbReference type="EMBL" id="RNE62245.1"/>
    </source>
</evidence>
<name>A0A3M8LAC0_9MICO</name>
<dbReference type="PANTHER" id="PTHR16222">
    <property type="entry name" value="ADP-RIBOSYLGLYCOHYDROLASE"/>
    <property type="match status" value="1"/>
</dbReference>
<evidence type="ECO:0000256" key="1">
    <source>
        <dbReference type="PIRSR" id="PIRSR605502-1"/>
    </source>
</evidence>
<dbReference type="Gene3D" id="1.10.4080.10">
    <property type="entry name" value="ADP-ribosylation/Crystallin J1"/>
    <property type="match status" value="1"/>
</dbReference>
<dbReference type="OrthoDB" id="9814159at2"/>
<dbReference type="SUPFAM" id="SSF101478">
    <property type="entry name" value="ADP-ribosylglycohydrolase"/>
    <property type="match status" value="1"/>
</dbReference>
<dbReference type="RefSeq" id="WP_123045868.1">
    <property type="nucleotide sequence ID" value="NZ_RDSR01000012.1"/>
</dbReference>
<dbReference type="InterPro" id="IPR050792">
    <property type="entry name" value="ADP-ribosylglycohydrolase"/>
</dbReference>
<feature type="binding site" evidence="1">
    <location>
        <position position="394"/>
    </location>
    <ligand>
        <name>Mg(2+)</name>
        <dbReference type="ChEBI" id="CHEBI:18420"/>
        <label>1</label>
    </ligand>
</feature>
<proteinExistence type="predicted"/>
<accession>A0A3M8LAC0</accession>
<dbReference type="AlphaFoldDB" id="A0A3M8LAC0"/>
<feature type="binding site" evidence="1">
    <location>
        <position position="393"/>
    </location>
    <ligand>
        <name>Mg(2+)</name>
        <dbReference type="ChEBI" id="CHEBI:18420"/>
        <label>1</label>
    </ligand>
</feature>
<dbReference type="PANTHER" id="PTHR16222:SF12">
    <property type="entry name" value="ADP-RIBOSYLGLYCOHYDROLASE-RELATED"/>
    <property type="match status" value="1"/>
</dbReference>
<dbReference type="InterPro" id="IPR005502">
    <property type="entry name" value="Ribosyl_crysJ1"/>
</dbReference>
<keyword evidence="1" id="KW-0479">Metal-binding</keyword>
<comment type="caution">
    <text evidence="2">The sequence shown here is derived from an EMBL/GenBank/DDBJ whole genome shotgun (WGS) entry which is preliminary data.</text>
</comment>
<feature type="binding site" evidence="1">
    <location>
        <position position="391"/>
    </location>
    <ligand>
        <name>Mg(2+)</name>
        <dbReference type="ChEBI" id="CHEBI:18420"/>
        <label>1</label>
    </ligand>
</feature>
<reference evidence="2 3" key="1">
    <citation type="submission" date="2018-11" db="EMBL/GenBank/DDBJ databases">
        <title>Cryobacterium sp. nov., isolated from rhizosphere soil of lettuce.</title>
        <authorList>
            <person name="Wang Y."/>
        </authorList>
    </citation>
    <scope>NUCLEOTIDE SEQUENCE [LARGE SCALE GENOMIC DNA]</scope>
    <source>
        <strain evidence="2 3">NEAU-85</strain>
    </source>
</reference>
<keyword evidence="1" id="KW-0460">Magnesium</keyword>
<keyword evidence="3" id="KW-1185">Reference proteome</keyword>
<evidence type="ECO:0000313" key="3">
    <source>
        <dbReference type="Proteomes" id="UP000279859"/>
    </source>
</evidence>
<protein>
    <submittedName>
        <fullName evidence="2">ADP-ribosylglycohydrolase family protein</fullName>
    </submittedName>
</protein>
<dbReference type="Pfam" id="PF03747">
    <property type="entry name" value="ADP_ribosyl_GH"/>
    <property type="match status" value="1"/>
</dbReference>
<sequence>MLRLTWTQPEDLLPHALAAADADEQDVTAIRERWRGAGGSTTAPATGATPTAADDALRLLARTLLDDIDRIPIPASLRHAEPDALDDIRAAAPATPSLPPTTNLDRVHGAWLGRAAGCLLGKPVEKIPREGIRAIAQSTGNWPITGYFTEAGLDADVAARYPWNRRSRPTSLAENIDGMPEDDDLNFPLIGLDLLERVGAGFTTDDVARSWLANLPGGRVFTAERIAYRNLLDGYEPDVAGAVRNPFRDWIGAQIRTDVYGWACPGDPRRAARLAWTDAWLSHRRNGLYGAMFVAAASSAAVVAASMDDVIGAGLSVVPAGSRYAAAIRRGCELGRGHTPVEEALDTLHAEFGRLHWVHVLNNAALLAFALTRSGGDFAEAIALAVTGGWDTDSVGATAGSICGALAGASALPAEWIDPLHNRLASSIPGFDASAFDDLARRTLAVAESMHA</sequence>
<organism evidence="2 3">
    <name type="scientific">Cryobacterium tepidiphilum</name>
    <dbReference type="NCBI Taxonomy" id="2486026"/>
    <lineage>
        <taxon>Bacteria</taxon>
        <taxon>Bacillati</taxon>
        <taxon>Actinomycetota</taxon>
        <taxon>Actinomycetes</taxon>
        <taxon>Micrococcales</taxon>
        <taxon>Microbacteriaceae</taxon>
        <taxon>Cryobacterium</taxon>
    </lineage>
</organism>
<keyword evidence="2" id="KW-0378">Hydrolase</keyword>
<dbReference type="InterPro" id="IPR036705">
    <property type="entry name" value="Ribosyl_crysJ1_sf"/>
</dbReference>
<dbReference type="GO" id="GO:0046872">
    <property type="term" value="F:metal ion binding"/>
    <property type="evidence" value="ECO:0007669"/>
    <property type="project" value="UniProtKB-KW"/>
</dbReference>
<gene>
    <name evidence="2" type="ORF">EEJ31_08435</name>
</gene>
<comment type="cofactor">
    <cofactor evidence="1">
        <name>Mg(2+)</name>
        <dbReference type="ChEBI" id="CHEBI:18420"/>
    </cofactor>
    <text evidence="1">Binds 2 magnesium ions per subunit.</text>
</comment>
<dbReference type="EMBL" id="RDSR01000012">
    <property type="protein sequence ID" value="RNE62245.1"/>
    <property type="molecule type" value="Genomic_DNA"/>
</dbReference>
<dbReference type="GO" id="GO:0016787">
    <property type="term" value="F:hydrolase activity"/>
    <property type="evidence" value="ECO:0007669"/>
    <property type="project" value="UniProtKB-KW"/>
</dbReference>